<dbReference type="InterPro" id="IPR018982">
    <property type="entry name" value="RQC_domain"/>
</dbReference>
<evidence type="ECO:0000256" key="15">
    <source>
        <dbReference type="SAM" id="MobiDB-lite"/>
    </source>
</evidence>
<reference evidence="20 21" key="1">
    <citation type="journal article" date="2016" name="DNA Res.">
        <title>Genome sequence of Aspergillus luchuensis NBRC 4314.</title>
        <authorList>
            <person name="Yamada O."/>
            <person name="Machida M."/>
            <person name="Hosoyama A."/>
            <person name="Goto M."/>
            <person name="Takahashi T."/>
            <person name="Futagami T."/>
            <person name="Yamagata Y."/>
            <person name="Takeuchi M."/>
            <person name="Kobayashi T."/>
            <person name="Koike H."/>
            <person name="Abe K."/>
            <person name="Asai K."/>
            <person name="Arita M."/>
            <person name="Fujita N."/>
            <person name="Fukuda K."/>
            <person name="Higa K."/>
            <person name="Horikawa H."/>
            <person name="Ishikawa T."/>
            <person name="Jinno K."/>
            <person name="Kato Y."/>
            <person name="Kirimura K."/>
            <person name="Mizutani O."/>
            <person name="Nakasone K."/>
            <person name="Sano M."/>
            <person name="Shiraishi Y."/>
            <person name="Tsukahara M."/>
            <person name="Gomi K."/>
        </authorList>
    </citation>
    <scope>NUCLEOTIDE SEQUENCE [LARGE SCALE GENOMIC DNA]</scope>
    <source>
        <strain evidence="20 21">RIB 2604</strain>
    </source>
</reference>
<dbReference type="Pfam" id="PF00570">
    <property type="entry name" value="HRDC"/>
    <property type="match status" value="1"/>
</dbReference>
<dbReference type="PROSITE" id="PS51192">
    <property type="entry name" value="HELICASE_ATP_BIND_1"/>
    <property type="match status" value="1"/>
</dbReference>
<evidence type="ECO:0000313" key="20">
    <source>
        <dbReference type="EMBL" id="GAT22437.1"/>
    </source>
</evidence>
<accession>A0A146F8W4</accession>
<evidence type="ECO:0000256" key="10">
    <source>
        <dbReference type="ARBA" id="ARBA00023204"/>
    </source>
</evidence>
<dbReference type="InterPro" id="IPR002464">
    <property type="entry name" value="DNA/RNA_helicase_DEAH_CS"/>
</dbReference>
<feature type="compositionally biased region" description="Basic and acidic residues" evidence="15">
    <location>
        <begin position="222"/>
        <end position="240"/>
    </location>
</feature>
<dbReference type="CDD" id="cd18794">
    <property type="entry name" value="SF2_C_RecQ"/>
    <property type="match status" value="1"/>
</dbReference>
<dbReference type="GO" id="GO:0005737">
    <property type="term" value="C:cytoplasm"/>
    <property type="evidence" value="ECO:0007669"/>
    <property type="project" value="TreeGrafter"/>
</dbReference>
<feature type="compositionally biased region" description="Basic and acidic residues" evidence="15">
    <location>
        <begin position="67"/>
        <end position="83"/>
    </location>
</feature>
<feature type="compositionally biased region" description="Polar residues" evidence="15">
    <location>
        <begin position="1278"/>
        <end position="1292"/>
    </location>
</feature>
<dbReference type="InterPro" id="IPR011545">
    <property type="entry name" value="DEAD/DEAH_box_helicase_dom"/>
</dbReference>
<dbReference type="SUPFAM" id="SSF47819">
    <property type="entry name" value="HRDC-like"/>
    <property type="match status" value="1"/>
</dbReference>
<dbReference type="Pfam" id="PF16124">
    <property type="entry name" value="RecQ_Zn_bind"/>
    <property type="match status" value="1"/>
</dbReference>
<keyword evidence="4" id="KW-0547">Nucleotide-binding</keyword>
<feature type="compositionally biased region" description="Basic residues" evidence="15">
    <location>
        <begin position="1529"/>
        <end position="1538"/>
    </location>
</feature>
<evidence type="ECO:0000256" key="2">
    <source>
        <dbReference type="ARBA" id="ARBA00004123"/>
    </source>
</evidence>
<feature type="domain" description="HRDC" evidence="16">
    <location>
        <begin position="1350"/>
        <end position="1433"/>
    </location>
</feature>
<name>A0A146F8W4_ASPKA</name>
<dbReference type="GeneID" id="64965945"/>
<evidence type="ECO:0000313" key="19">
    <source>
        <dbReference type="EMBL" id="BCS04624.1"/>
    </source>
</evidence>
<keyword evidence="7 20" id="KW-0347">Helicase</keyword>
<feature type="compositionally biased region" description="Basic and acidic residues" evidence="15">
    <location>
        <begin position="293"/>
        <end position="303"/>
    </location>
</feature>
<feature type="compositionally biased region" description="Acidic residues" evidence="15">
    <location>
        <begin position="322"/>
        <end position="338"/>
    </location>
</feature>
<dbReference type="EMBL" id="BCWF01000015">
    <property type="protein sequence ID" value="GAT22437.1"/>
    <property type="molecule type" value="Genomic_DNA"/>
</dbReference>
<dbReference type="InterPro" id="IPR027417">
    <property type="entry name" value="P-loop_NTPase"/>
</dbReference>
<dbReference type="Pfam" id="PF00270">
    <property type="entry name" value="DEAD"/>
    <property type="match status" value="1"/>
</dbReference>
<dbReference type="GO" id="GO:0006260">
    <property type="term" value="P:DNA replication"/>
    <property type="evidence" value="ECO:0007669"/>
    <property type="project" value="InterPro"/>
</dbReference>
<dbReference type="InterPro" id="IPR036390">
    <property type="entry name" value="WH_DNA-bd_sf"/>
</dbReference>
<dbReference type="PROSITE" id="PS51194">
    <property type="entry name" value="HELICASE_CTER"/>
    <property type="match status" value="1"/>
</dbReference>
<evidence type="ECO:0000256" key="3">
    <source>
        <dbReference type="ARBA" id="ARBA00005446"/>
    </source>
</evidence>
<dbReference type="PROSITE" id="PS00690">
    <property type="entry name" value="DEAH_ATP_HELICASE"/>
    <property type="match status" value="1"/>
</dbReference>
<keyword evidence="11" id="KW-0413">Isomerase</keyword>
<dbReference type="PANTHER" id="PTHR13710">
    <property type="entry name" value="DNA HELICASE RECQ FAMILY MEMBER"/>
    <property type="match status" value="1"/>
</dbReference>
<dbReference type="PANTHER" id="PTHR13710:SF153">
    <property type="entry name" value="RECQ-LIKE DNA HELICASE BLM"/>
    <property type="match status" value="1"/>
</dbReference>
<dbReference type="FunFam" id="3.40.50.300:FF:001975">
    <property type="entry name" value="ATP-dependent DNA helicase"/>
    <property type="match status" value="1"/>
</dbReference>
<reference evidence="19" key="3">
    <citation type="submission" date="2021-01" db="EMBL/GenBank/DDBJ databases">
        <authorList>
            <consortium name="Aspergillus luchuensis mut. kawachii IFO 4304 genome sequencing consortium"/>
            <person name="Kazuki M."/>
            <person name="Futagami T."/>
        </authorList>
    </citation>
    <scope>NUCLEOTIDE SEQUENCE</scope>
    <source>
        <strain evidence="19">IFO 4308</strain>
    </source>
</reference>
<dbReference type="NCBIfam" id="TIGR00614">
    <property type="entry name" value="recQ_fam"/>
    <property type="match status" value="1"/>
</dbReference>
<keyword evidence="12" id="KW-0539">Nucleus</keyword>
<dbReference type="EC" id="5.6.2.4" evidence="14"/>
<keyword evidence="5" id="KW-0227">DNA damage</keyword>
<dbReference type="Pfam" id="PF09382">
    <property type="entry name" value="RQC"/>
    <property type="match status" value="1"/>
</dbReference>
<evidence type="ECO:0000256" key="14">
    <source>
        <dbReference type="ARBA" id="ARBA00034808"/>
    </source>
</evidence>
<dbReference type="Gene3D" id="1.10.10.10">
    <property type="entry name" value="Winged helix-like DNA-binding domain superfamily/Winged helix DNA-binding domain"/>
    <property type="match status" value="1"/>
</dbReference>
<dbReference type="GO" id="GO:0000724">
    <property type="term" value="P:double-strand break repair via homologous recombination"/>
    <property type="evidence" value="ECO:0007669"/>
    <property type="project" value="UniProtKB-ARBA"/>
</dbReference>
<comment type="catalytic activity">
    <reaction evidence="13">
        <text>Couples ATP hydrolysis with the unwinding of duplex DNA by translocating in the 3'-5' direction.</text>
        <dbReference type="EC" id="5.6.2.4"/>
    </reaction>
</comment>
<gene>
    <name evidence="19" type="primary">SGS1</name>
    <name evidence="19" type="ORF">AKAW2_80425A</name>
    <name evidence="20" type="ORF">RIB2604_01504700</name>
</gene>
<dbReference type="SUPFAM" id="SSF46785">
    <property type="entry name" value="Winged helix' DNA-binding domain"/>
    <property type="match status" value="1"/>
</dbReference>
<dbReference type="InterPro" id="IPR010997">
    <property type="entry name" value="HRDC-like_sf"/>
</dbReference>
<comment type="cofactor">
    <cofactor evidence="1">
        <name>Zn(2+)</name>
        <dbReference type="ChEBI" id="CHEBI:29105"/>
    </cofactor>
</comment>
<evidence type="ECO:0000256" key="6">
    <source>
        <dbReference type="ARBA" id="ARBA00022801"/>
    </source>
</evidence>
<protein>
    <recommendedName>
        <fullName evidence="14">DNA 3'-5' helicase</fullName>
        <ecNumber evidence="14">5.6.2.4</ecNumber>
    </recommendedName>
</protein>
<evidence type="ECO:0000256" key="5">
    <source>
        <dbReference type="ARBA" id="ARBA00022763"/>
    </source>
</evidence>
<feature type="compositionally biased region" description="Basic residues" evidence="15">
    <location>
        <begin position="1507"/>
        <end position="1522"/>
    </location>
</feature>
<dbReference type="Gene3D" id="3.40.50.300">
    <property type="entry name" value="P-loop containing nucleotide triphosphate hydrolases"/>
    <property type="match status" value="2"/>
</dbReference>
<feature type="region of interest" description="Disordered" evidence="15">
    <location>
        <begin position="213"/>
        <end position="422"/>
    </location>
</feature>
<feature type="region of interest" description="Disordered" evidence="15">
    <location>
        <begin position="67"/>
        <end position="140"/>
    </location>
</feature>
<evidence type="ECO:0000256" key="11">
    <source>
        <dbReference type="ARBA" id="ARBA00023235"/>
    </source>
</evidence>
<dbReference type="SMART" id="SM00956">
    <property type="entry name" value="RQC"/>
    <property type="match status" value="1"/>
</dbReference>
<keyword evidence="22" id="KW-1185">Reference proteome</keyword>
<dbReference type="InterPro" id="IPR036388">
    <property type="entry name" value="WH-like_DNA-bd_sf"/>
</dbReference>
<dbReference type="GO" id="GO:0009378">
    <property type="term" value="F:four-way junction helicase activity"/>
    <property type="evidence" value="ECO:0007669"/>
    <property type="project" value="TreeGrafter"/>
</dbReference>
<feature type="compositionally biased region" description="Basic and acidic residues" evidence="15">
    <location>
        <begin position="130"/>
        <end position="140"/>
    </location>
</feature>
<dbReference type="OrthoDB" id="10261556at2759"/>
<feature type="compositionally biased region" description="Basic and acidic residues" evidence="15">
    <location>
        <begin position="1322"/>
        <end position="1334"/>
    </location>
</feature>
<evidence type="ECO:0000259" key="18">
    <source>
        <dbReference type="PROSITE" id="PS51194"/>
    </source>
</evidence>
<dbReference type="CDD" id="cd17920">
    <property type="entry name" value="DEXHc_RecQ"/>
    <property type="match status" value="1"/>
</dbReference>
<keyword evidence="9" id="KW-0238">DNA-binding</keyword>
<dbReference type="FunFam" id="1.10.150.80:FF:000020">
    <property type="entry name" value="RecQ family helicase MusN"/>
    <property type="match status" value="1"/>
</dbReference>
<evidence type="ECO:0000256" key="1">
    <source>
        <dbReference type="ARBA" id="ARBA00001947"/>
    </source>
</evidence>
<evidence type="ECO:0000256" key="13">
    <source>
        <dbReference type="ARBA" id="ARBA00034617"/>
    </source>
</evidence>
<dbReference type="EMBL" id="AP024432">
    <property type="protein sequence ID" value="BCS04624.1"/>
    <property type="molecule type" value="Genomic_DNA"/>
</dbReference>
<comment type="subcellular location">
    <subcellularLocation>
        <location evidence="2">Nucleus</location>
    </subcellularLocation>
</comment>
<proteinExistence type="inferred from homology"/>
<evidence type="ECO:0000259" key="17">
    <source>
        <dbReference type="PROSITE" id="PS51192"/>
    </source>
</evidence>
<evidence type="ECO:0000256" key="8">
    <source>
        <dbReference type="ARBA" id="ARBA00022840"/>
    </source>
</evidence>
<dbReference type="Gene3D" id="1.10.150.80">
    <property type="entry name" value="HRDC domain"/>
    <property type="match status" value="1"/>
</dbReference>
<dbReference type="InterPro" id="IPR032284">
    <property type="entry name" value="RecQ_Zn-bd"/>
</dbReference>
<evidence type="ECO:0000313" key="22">
    <source>
        <dbReference type="Proteomes" id="UP000661280"/>
    </source>
</evidence>
<dbReference type="GO" id="GO:0016787">
    <property type="term" value="F:hydrolase activity"/>
    <property type="evidence" value="ECO:0007669"/>
    <property type="project" value="UniProtKB-KW"/>
</dbReference>
<dbReference type="InterPro" id="IPR044876">
    <property type="entry name" value="HRDC_dom_sf"/>
</dbReference>
<dbReference type="SMART" id="SM00490">
    <property type="entry name" value="HELICc"/>
    <property type="match status" value="1"/>
</dbReference>
<dbReference type="SUPFAM" id="SSF52540">
    <property type="entry name" value="P-loop containing nucleoside triphosphate hydrolases"/>
    <property type="match status" value="1"/>
</dbReference>
<evidence type="ECO:0000259" key="16">
    <source>
        <dbReference type="PROSITE" id="PS50967"/>
    </source>
</evidence>
<evidence type="ECO:0000256" key="4">
    <source>
        <dbReference type="ARBA" id="ARBA00022741"/>
    </source>
</evidence>
<sequence>MTKNNLAAHLKWLLQQGPALYPSLSPSAHEYHNNTADRNQPTAPVPPAGALAHQPEDITIAIDDIQPKVKSADTDHVDEKAEVDSDEEMARLLLTPASARKPRMLSLSKDAGAPTPKPIKSSQSVKSPSKGRDNGRDRVIKGTVKRRACRFWGFSNIILQIDKQSPRSPLCSPKASFLTPFGSKRPLNAKSPLFDSDIDTIDLTGDLNQTTLSSDTFDGFEEPQRLWTEDAASRREPLEKRGKKRKSDEYVSDLVSPRKNGSKSRSPLKVVEPTKTPRSTSTRLQPAKSPHTTRKDTIPRADDPSGLPSLSQSSRLGHVIADSDDDDGDENLFDDWVPDGDGPTLNSNESLYPILPNQDSSDEHAAPSPARKKSRASPRASDAMDIVPSSVRPSRKDTRISPSPATHVPSTTDSPSSQPQNEDVNKFLSLSADSLEGAIATLKSTLTKNSEIVYERAMKGELAPDLIAENKTLTDRIEAIGLLKQQRITYQAYDTKRNMLKKRLMQVITQGGDPSDMPELVESREATTQLQRVESDIQHLLARSRLLSIPSLDVRPLRYKPDHPTPLSRPSSLSISAMEDTVISGTSSRSHARSTVDYNHSRSEISTRVSDLSFKNTNGTSSLRAFNYDDPTTLDDDDAFTRTMGSPTLPAEEADEFDLDDEDMLEAAGFLDEDHAFATDNHELQNRKVFAETSGNVSRTPLSQPKSQGHNALWNQHPWSKDVRNALKDRFHLRGFRLNQLEAIDATLSGKDTFVLMPTGGGKSLCYQLPSVVTSGSTRGVTIVISPLLSLMQDQVSHLNKLNIKAYLLNGETPKEQRQWILSTLSGFSAEEDIELLYITPEMVNKSQAITKSLDKLNCSRKLARIVIDEAHCVSQWGHDFRPDYKELGELRNQLPGVPMMALTATATENVKVDVIHNLKMEGCEVFSQSFNRPNLTYEVRIKKKGTEVLASIADTIKTSYANKSGIVYCLSRKTCEKVASGLRDDYRIKAEHYHAGMDSGERAKIQQAWQAGRTHVIVATIAFGMGIDKPDVRFVIHHSIPKSLEGYYQETGRAGRDGKRSGCYLYYCYKDTSTISSMIDKGEGSKQQKNRQRQMLHNVVQYCENRSDCRRVQILAYFNEYFRRQDCNASCDNCKSDSVFELHDFSQYAASAIKVVRHFQSIEDKVTLSYCVNIFRGSVKRFRSPQHRQAPGYGDGSDLELGEAERLFHRLLGEGALVEENVVNGSKFAIQYIKVGRRAADFESGRCKLKLDVRVSPNGKAKKSNSGSRADGGNKEYQPQSTNVSSPVQAANQRRLSRFRYQGGAGDTTDDDADSDGFERIRIAGKPAQEKRRTPGPPITQDRRFEQLDPLHKAVAEDFMVYAKNYCQDLVMQKGLRNQPFTDSVLREMVIVFPKDMAELATIPGIDPDKVNRYGGQILKLVRDTQRRYAELKKEQDDADGVVPDPNHHNVINLTSTEDEFSDGGIFTDHPSTFNVDETLSSRYFSTQHTADLDSDEEDDGPGKSSRPRARKRQTTKRPRRQNAAPRSRAKSTGARRKSGDRADNRSSAPRKATKAKPSTSRIGMMPI</sequence>
<organism evidence="20 21">
    <name type="scientific">Aspergillus kawachii</name>
    <name type="common">White koji mold</name>
    <name type="synonym">Aspergillus awamori var. kawachi</name>
    <dbReference type="NCBI Taxonomy" id="1069201"/>
    <lineage>
        <taxon>Eukaryota</taxon>
        <taxon>Fungi</taxon>
        <taxon>Dikarya</taxon>
        <taxon>Ascomycota</taxon>
        <taxon>Pezizomycotina</taxon>
        <taxon>Eurotiomycetes</taxon>
        <taxon>Eurotiomycetidae</taxon>
        <taxon>Eurotiales</taxon>
        <taxon>Aspergillaceae</taxon>
        <taxon>Aspergillus</taxon>
        <taxon>Aspergillus subgen. Circumdati</taxon>
    </lineage>
</organism>
<dbReference type="InterPro" id="IPR001650">
    <property type="entry name" value="Helicase_C-like"/>
</dbReference>
<reference evidence="21" key="2">
    <citation type="submission" date="2016-02" db="EMBL/GenBank/DDBJ databases">
        <title>Genome sequencing of Aspergillus luchuensis NBRC 4314.</title>
        <authorList>
            <person name="Yamada O."/>
        </authorList>
    </citation>
    <scope>NUCLEOTIDE SEQUENCE [LARGE SCALE GENOMIC DNA]</scope>
    <source>
        <strain evidence="21">RIB 2604</strain>
    </source>
</reference>
<dbReference type="Pfam" id="PF00271">
    <property type="entry name" value="Helicase_C"/>
    <property type="match status" value="1"/>
</dbReference>
<feature type="region of interest" description="Disordered" evidence="15">
    <location>
        <begin position="1322"/>
        <end position="1343"/>
    </location>
</feature>
<comment type="similarity">
    <text evidence="3">Belongs to the helicase family. RecQ subfamily.</text>
</comment>
<dbReference type="Proteomes" id="UP000075230">
    <property type="component" value="Unassembled WGS sequence"/>
</dbReference>
<reference evidence="19" key="4">
    <citation type="submission" date="2021-02" db="EMBL/GenBank/DDBJ databases">
        <title>Aspergillus luchuensis mut. kawachii IFO 4304 genome sequence.</title>
        <authorList>
            <person name="Mori K."/>
            <person name="Kadooka C."/>
            <person name="Goto M."/>
            <person name="Futagami T."/>
        </authorList>
    </citation>
    <scope>NUCLEOTIDE SEQUENCE</scope>
    <source>
        <strain evidence="19">IFO 4308</strain>
    </source>
</reference>
<feature type="compositionally biased region" description="Low complexity" evidence="15">
    <location>
        <begin position="409"/>
        <end position="420"/>
    </location>
</feature>
<feature type="region of interest" description="Disordered" evidence="15">
    <location>
        <begin position="1490"/>
        <end position="1569"/>
    </location>
</feature>
<dbReference type="GO" id="GO:0043138">
    <property type="term" value="F:3'-5' DNA helicase activity"/>
    <property type="evidence" value="ECO:0007669"/>
    <property type="project" value="UniProtKB-EC"/>
</dbReference>
<feature type="region of interest" description="Disordered" evidence="15">
    <location>
        <begin position="1258"/>
        <end position="1292"/>
    </location>
</feature>
<dbReference type="GO" id="GO:0005634">
    <property type="term" value="C:nucleus"/>
    <property type="evidence" value="ECO:0007669"/>
    <property type="project" value="UniProtKB-SubCell"/>
</dbReference>
<evidence type="ECO:0000313" key="21">
    <source>
        <dbReference type="Proteomes" id="UP000075230"/>
    </source>
</evidence>
<keyword evidence="8" id="KW-0067">ATP-binding</keyword>
<feature type="compositionally biased region" description="Polar residues" evidence="15">
    <location>
        <begin position="33"/>
        <end position="42"/>
    </location>
</feature>
<evidence type="ECO:0000256" key="9">
    <source>
        <dbReference type="ARBA" id="ARBA00023125"/>
    </source>
</evidence>
<dbReference type="InterPro" id="IPR002121">
    <property type="entry name" value="HRDC_dom"/>
</dbReference>
<evidence type="ECO:0000256" key="7">
    <source>
        <dbReference type="ARBA" id="ARBA00022806"/>
    </source>
</evidence>
<keyword evidence="10" id="KW-0234">DNA repair</keyword>
<feature type="domain" description="Helicase C-terminal" evidence="18">
    <location>
        <begin position="956"/>
        <end position="1098"/>
    </location>
</feature>
<dbReference type="VEuPathDB" id="FungiDB:ASPFODRAFT_126243"/>
<evidence type="ECO:0000256" key="12">
    <source>
        <dbReference type="ARBA" id="ARBA00023242"/>
    </source>
</evidence>
<keyword evidence="6" id="KW-0378">Hydrolase</keyword>
<dbReference type="FunFam" id="1.10.10.10:FF:000495">
    <property type="entry name" value="RecQ family helicase MusN"/>
    <property type="match status" value="1"/>
</dbReference>
<dbReference type="GO" id="GO:0005694">
    <property type="term" value="C:chromosome"/>
    <property type="evidence" value="ECO:0007669"/>
    <property type="project" value="TreeGrafter"/>
</dbReference>
<dbReference type="InterPro" id="IPR014001">
    <property type="entry name" value="Helicase_ATP-bd"/>
</dbReference>
<dbReference type="GO" id="GO:0005524">
    <property type="term" value="F:ATP binding"/>
    <property type="evidence" value="ECO:0007669"/>
    <property type="project" value="UniProtKB-KW"/>
</dbReference>
<dbReference type="SMART" id="SM00487">
    <property type="entry name" value="DEXDc"/>
    <property type="match status" value="1"/>
</dbReference>
<dbReference type="Proteomes" id="UP000661280">
    <property type="component" value="Chromosome 8"/>
</dbReference>
<feature type="domain" description="Helicase ATP-binding" evidence="17">
    <location>
        <begin position="744"/>
        <end position="925"/>
    </location>
</feature>
<dbReference type="KEGG" id="aluc:AKAW2_80425A"/>
<dbReference type="RefSeq" id="XP_041548386.1">
    <property type="nucleotide sequence ID" value="XM_041681443.1"/>
</dbReference>
<dbReference type="PROSITE" id="PS50967">
    <property type="entry name" value="HRDC"/>
    <property type="match status" value="1"/>
</dbReference>
<dbReference type="FunFam" id="3.40.50.300:FF:000537">
    <property type="entry name" value="Bloom syndrome RecQ-like helicase"/>
    <property type="match status" value="1"/>
</dbReference>
<dbReference type="InterPro" id="IPR004589">
    <property type="entry name" value="DNA_helicase_ATP-dep_RecQ"/>
</dbReference>
<dbReference type="GO" id="GO:0003677">
    <property type="term" value="F:DNA binding"/>
    <property type="evidence" value="ECO:0007669"/>
    <property type="project" value="UniProtKB-KW"/>
</dbReference>
<feature type="region of interest" description="Disordered" evidence="15">
    <location>
        <begin position="24"/>
        <end position="50"/>
    </location>
</feature>